<organism evidence="2 3">
    <name type="scientific">Paenibacillus montanisoli</name>
    <dbReference type="NCBI Taxonomy" id="2081970"/>
    <lineage>
        <taxon>Bacteria</taxon>
        <taxon>Bacillati</taxon>
        <taxon>Bacillota</taxon>
        <taxon>Bacilli</taxon>
        <taxon>Bacillales</taxon>
        <taxon>Paenibacillaceae</taxon>
        <taxon>Paenibacillus</taxon>
    </lineage>
</organism>
<keyword evidence="3" id="KW-1185">Reference proteome</keyword>
<keyword evidence="1" id="KW-0472">Membrane</keyword>
<dbReference type="EMBL" id="QLUW01000002">
    <property type="protein sequence ID" value="RAP75735.1"/>
    <property type="molecule type" value="Genomic_DNA"/>
</dbReference>
<evidence type="ECO:0000256" key="1">
    <source>
        <dbReference type="SAM" id="Phobius"/>
    </source>
</evidence>
<reference evidence="2 3" key="1">
    <citation type="submission" date="2018-06" db="EMBL/GenBank/DDBJ databases">
        <title>Paenibacillus montanisoli sp. nov., isolated from mountain area soil.</title>
        <authorList>
            <person name="Wu M."/>
        </authorList>
    </citation>
    <scope>NUCLEOTIDE SEQUENCE [LARGE SCALE GENOMIC DNA]</scope>
    <source>
        <strain evidence="2 3">RA17</strain>
    </source>
</reference>
<feature type="transmembrane region" description="Helical" evidence="1">
    <location>
        <begin position="37"/>
        <end position="57"/>
    </location>
</feature>
<feature type="transmembrane region" description="Helical" evidence="1">
    <location>
        <begin position="77"/>
        <end position="94"/>
    </location>
</feature>
<evidence type="ECO:0000313" key="3">
    <source>
        <dbReference type="Proteomes" id="UP000249260"/>
    </source>
</evidence>
<proteinExistence type="predicted"/>
<evidence type="ECO:0000313" key="2">
    <source>
        <dbReference type="EMBL" id="RAP75735.1"/>
    </source>
</evidence>
<dbReference type="AlphaFoldDB" id="A0A328U4A4"/>
<feature type="transmembrane region" description="Helical" evidence="1">
    <location>
        <begin position="137"/>
        <end position="156"/>
    </location>
</feature>
<accession>A0A328U4A4</accession>
<name>A0A328U4A4_9BACL</name>
<gene>
    <name evidence="2" type="ORF">DL346_09790</name>
</gene>
<protein>
    <submittedName>
        <fullName evidence="2">Uncharacterized protein</fullName>
    </submittedName>
</protein>
<comment type="caution">
    <text evidence="2">The sequence shown here is derived from an EMBL/GenBank/DDBJ whole genome shotgun (WGS) entry which is preliminary data.</text>
</comment>
<sequence>MNLLPNRFDGNEWFIIITLVITYTLMWRLPKRFSSTMMLMIWAYCLFVSITTDEILAAPPFDLYDINDTKKTDIFDMLTWFMYSPFGYFFLYLYDRWRIRSFSLIPYVLLWSLFSLGFEALAAWAKVFNYKSWTIAYSFPIYLVVSCLALLYFHFIRSYFYKTNKG</sequence>
<keyword evidence="1" id="KW-0812">Transmembrane</keyword>
<feature type="transmembrane region" description="Helical" evidence="1">
    <location>
        <begin position="12"/>
        <end position="30"/>
    </location>
</feature>
<dbReference type="Proteomes" id="UP000249260">
    <property type="component" value="Unassembled WGS sequence"/>
</dbReference>
<keyword evidence="1" id="KW-1133">Transmembrane helix</keyword>
<feature type="transmembrane region" description="Helical" evidence="1">
    <location>
        <begin position="106"/>
        <end position="125"/>
    </location>
</feature>